<keyword evidence="1" id="KW-0472">Membrane</keyword>
<proteinExistence type="predicted"/>
<dbReference type="InterPro" id="IPR036938">
    <property type="entry name" value="PAP2/HPO_sf"/>
</dbReference>
<dbReference type="PANTHER" id="PTHR14969">
    <property type="entry name" value="SPHINGOSINE-1-PHOSPHATE PHOSPHOHYDROLASE"/>
    <property type="match status" value="1"/>
</dbReference>
<organism evidence="3 4">
    <name type="scientific">Candidatus Roizmanbacteria bacterium RIFCSPLOWO2_01_FULL_41_22</name>
    <dbReference type="NCBI Taxonomy" id="1802067"/>
    <lineage>
        <taxon>Bacteria</taxon>
        <taxon>Candidatus Roizmaniibacteriota</taxon>
    </lineage>
</organism>
<evidence type="ECO:0000259" key="2">
    <source>
        <dbReference type="SMART" id="SM00014"/>
    </source>
</evidence>
<feature type="domain" description="Phosphatidic acid phosphatase type 2/haloperoxidase" evidence="2">
    <location>
        <begin position="62"/>
        <end position="169"/>
    </location>
</feature>
<keyword evidence="1" id="KW-0812">Transmembrane</keyword>
<evidence type="ECO:0000256" key="1">
    <source>
        <dbReference type="SAM" id="Phobius"/>
    </source>
</evidence>
<protein>
    <recommendedName>
        <fullName evidence="2">Phosphatidic acid phosphatase type 2/haloperoxidase domain-containing protein</fullName>
    </recommendedName>
</protein>
<gene>
    <name evidence="3" type="ORF">A2966_03050</name>
</gene>
<dbReference type="STRING" id="1802067.A2966_03050"/>
<sequence>MIVSFLNLDVYLTDLINWLIPHNIFFNVLFSFFSAQGMAIIIWLLIGAVLIFLEEHKNKIFIIYLTVNLGLAYILSEVILKNLMMRPRPYLVQELVSASCPLDFSFPSSHAATAFAAAATLAFFDKKRRILYYILAVLISVSRIYLHCHYFFDVVFGALLGYFTSYLILRLKTYNIKTAVGKKT</sequence>
<dbReference type="InterPro" id="IPR000326">
    <property type="entry name" value="PAP2/HPO"/>
</dbReference>
<feature type="transmembrane region" description="Helical" evidence="1">
    <location>
        <begin position="152"/>
        <end position="169"/>
    </location>
</feature>
<comment type="caution">
    <text evidence="3">The sequence shown here is derived from an EMBL/GenBank/DDBJ whole genome shotgun (WGS) entry which is preliminary data.</text>
</comment>
<name>A0A1F7J736_9BACT</name>
<dbReference type="SMART" id="SM00014">
    <property type="entry name" value="acidPPc"/>
    <property type="match status" value="1"/>
</dbReference>
<feature type="transmembrane region" description="Helical" evidence="1">
    <location>
        <begin position="130"/>
        <end position="146"/>
    </location>
</feature>
<dbReference type="Proteomes" id="UP000176480">
    <property type="component" value="Unassembled WGS sequence"/>
</dbReference>
<dbReference type="SUPFAM" id="SSF48317">
    <property type="entry name" value="Acid phosphatase/Vanadium-dependent haloperoxidase"/>
    <property type="match status" value="1"/>
</dbReference>
<evidence type="ECO:0000313" key="4">
    <source>
        <dbReference type="Proteomes" id="UP000176480"/>
    </source>
</evidence>
<dbReference type="PANTHER" id="PTHR14969:SF13">
    <property type="entry name" value="AT30094P"/>
    <property type="match status" value="1"/>
</dbReference>
<evidence type="ECO:0000313" key="3">
    <source>
        <dbReference type="EMBL" id="OGK51418.1"/>
    </source>
</evidence>
<dbReference type="AlphaFoldDB" id="A0A1F7J736"/>
<feature type="transmembrane region" description="Helical" evidence="1">
    <location>
        <begin position="104"/>
        <end position="123"/>
    </location>
</feature>
<accession>A0A1F7J736</accession>
<dbReference type="Pfam" id="PF01569">
    <property type="entry name" value="PAP2"/>
    <property type="match status" value="1"/>
</dbReference>
<feature type="transmembrane region" description="Helical" evidence="1">
    <location>
        <begin position="24"/>
        <end position="53"/>
    </location>
</feature>
<dbReference type="Gene3D" id="1.20.144.10">
    <property type="entry name" value="Phosphatidic acid phosphatase type 2/haloperoxidase"/>
    <property type="match status" value="2"/>
</dbReference>
<feature type="transmembrane region" description="Helical" evidence="1">
    <location>
        <begin position="60"/>
        <end position="84"/>
    </location>
</feature>
<dbReference type="EMBL" id="MGAR01000029">
    <property type="protein sequence ID" value="OGK51418.1"/>
    <property type="molecule type" value="Genomic_DNA"/>
</dbReference>
<keyword evidence="1" id="KW-1133">Transmembrane helix</keyword>
<reference evidence="3 4" key="1">
    <citation type="journal article" date="2016" name="Nat. Commun.">
        <title>Thousands of microbial genomes shed light on interconnected biogeochemical processes in an aquifer system.</title>
        <authorList>
            <person name="Anantharaman K."/>
            <person name="Brown C.T."/>
            <person name="Hug L.A."/>
            <person name="Sharon I."/>
            <person name="Castelle C.J."/>
            <person name="Probst A.J."/>
            <person name="Thomas B.C."/>
            <person name="Singh A."/>
            <person name="Wilkins M.J."/>
            <person name="Karaoz U."/>
            <person name="Brodie E.L."/>
            <person name="Williams K.H."/>
            <person name="Hubbard S.S."/>
            <person name="Banfield J.F."/>
        </authorList>
    </citation>
    <scope>NUCLEOTIDE SEQUENCE [LARGE SCALE GENOMIC DNA]</scope>
</reference>